<organism evidence="3 4">
    <name type="scientific">Sporothrix curviconia</name>
    <dbReference type="NCBI Taxonomy" id="1260050"/>
    <lineage>
        <taxon>Eukaryota</taxon>
        <taxon>Fungi</taxon>
        <taxon>Dikarya</taxon>
        <taxon>Ascomycota</taxon>
        <taxon>Pezizomycotina</taxon>
        <taxon>Sordariomycetes</taxon>
        <taxon>Sordariomycetidae</taxon>
        <taxon>Ophiostomatales</taxon>
        <taxon>Ophiostomataceae</taxon>
        <taxon>Sporothrix</taxon>
    </lineage>
</organism>
<gene>
    <name evidence="3" type="ORF">SCUCBS95973_002370</name>
</gene>
<keyword evidence="4" id="KW-1185">Reference proteome</keyword>
<dbReference type="InterPro" id="IPR036852">
    <property type="entry name" value="Peptidase_S8/S53_dom_sf"/>
</dbReference>
<sequence>MDNLKRSSTRLAPEKPSKLAMAIDTWRRTSYSDNNAFQQALEPLYDSLVDETQKTLGKTDMEMKQKPILAFLGEESQHVDRCVRWHLLKLAIDKTKAQNARGTAKATATTPSKMTSLDTAASVAHVQLAKMIMASRPDGWAVFFCSPRSKRMKEFCNWGRDGKKSEQQLKEKPHMRKRVDGVVENTLFAAALCAGHPFMQELLAEARARCARQQQGTDADEVIASLVRSDSVDLFDDIAKYYRRSHLAFSHVLTEIPGILHSPADPLHKDNIGNVDTTFLDKETKFLDAVIEKPLQGLAKVILGSDHHREILTTHERLEMAIRLWMNEKRKNHKNSHDDSDSDSNDDDKKSVVEYDASKSTRRQLTIDLLAKAPKNVLLSHEVLTAVIKYGLFDDDQILQAYVQSTRGSNRGKDASGDNKASTVSVSGSPSSFQPIASILAGVHGVLHMAVFYQQQQLVEALLRHDARLAVSSAYIEVTTAGSTLFPERTVREASVKPALATIGANGVPGDENSGHFPLWYNNEANKAMASDARVSSLNGATGTQEQRNQTWMHIRSALIYCSMKHATSVQDLLRILHESGEHEINFDMSRLLIEGTSVADFVTSMPRHGRSSSLIRYEETIRYAEFPVLDVSTQPQNPATQNTQRAHLQLAHREIFDMLDWLADHGVRRIITLRVPDRMAHPHDELEIADVVRRFRVEELDWHILDLSLTIFQPYGRPEDIPLVWSEDKDKTRKASKPKVAKATYLRRLHLYTGGRRSALDHWFSKEGLEATKLDSVCIHLIKEITTKKQSEETLRFIYEKVEEIAERKPSLTIDVQSQFWMAQTETPRLQDIIHDLSPRLAQFIAYYRQKASDIHTKFKTFRPTKVAIIDNGILSMDPPGTTPTGAGPDRSEDDLDMYGRSDKLDGSIGTSASISAKHLQSPEFLMSDSLWARVCDGKSFVYEQDRVSPWYLASNPHGTQMANLLCAIDPLCQLFVAKIADSRYGYSAARAAEAVKWAIERDVDIISMSFTTTEKNTEFDKAVRAAMDKGILIVCSHHDEGARIGMEVYPACLSSIGGSNTLLRMASCNMYGRLLHEWDDSSADKGSKMDDLYDFCINSQDVTVGTIPFLAASTDRIGGSSVATAIAAGVCSLLIACLRTNHADSSKEQKDTVVVGRMRSQNMYGNVGRAPDNKNRPSYSSIKAYLKTMAPSETNKQFISLDRFAGLEALRDVNDTNLAAKFRSLAANFPAQS</sequence>
<protein>
    <recommendedName>
        <fullName evidence="2">Peptidase S8/S53 domain-containing protein</fullName>
    </recommendedName>
</protein>
<proteinExistence type="predicted"/>
<dbReference type="Gene3D" id="3.40.50.200">
    <property type="entry name" value="Peptidase S8/S53 domain"/>
    <property type="match status" value="1"/>
</dbReference>
<accession>A0ABP0B6C3</accession>
<evidence type="ECO:0000259" key="2">
    <source>
        <dbReference type="Pfam" id="PF00082"/>
    </source>
</evidence>
<name>A0ABP0B6C3_9PEZI</name>
<feature type="region of interest" description="Disordered" evidence="1">
    <location>
        <begin position="874"/>
        <end position="898"/>
    </location>
</feature>
<feature type="compositionally biased region" description="Low complexity" evidence="1">
    <location>
        <begin position="880"/>
        <end position="890"/>
    </location>
</feature>
<evidence type="ECO:0000256" key="1">
    <source>
        <dbReference type="SAM" id="MobiDB-lite"/>
    </source>
</evidence>
<feature type="region of interest" description="Disordered" evidence="1">
    <location>
        <begin position="407"/>
        <end position="427"/>
    </location>
</feature>
<reference evidence="3 4" key="1">
    <citation type="submission" date="2024-01" db="EMBL/GenBank/DDBJ databases">
        <authorList>
            <person name="Allen C."/>
            <person name="Tagirdzhanova G."/>
        </authorList>
    </citation>
    <scope>NUCLEOTIDE SEQUENCE [LARGE SCALE GENOMIC DNA]</scope>
</reference>
<dbReference type="SUPFAM" id="SSF52743">
    <property type="entry name" value="Subtilisin-like"/>
    <property type="match status" value="1"/>
</dbReference>
<feature type="region of interest" description="Disordered" evidence="1">
    <location>
        <begin position="331"/>
        <end position="355"/>
    </location>
</feature>
<dbReference type="Proteomes" id="UP001642405">
    <property type="component" value="Unassembled WGS sequence"/>
</dbReference>
<dbReference type="Pfam" id="PF00082">
    <property type="entry name" value="Peptidase_S8"/>
    <property type="match status" value="1"/>
</dbReference>
<comment type="caution">
    <text evidence="3">The sequence shown here is derived from an EMBL/GenBank/DDBJ whole genome shotgun (WGS) entry which is preliminary data.</text>
</comment>
<evidence type="ECO:0000313" key="3">
    <source>
        <dbReference type="EMBL" id="CAK7215119.1"/>
    </source>
</evidence>
<feature type="domain" description="Peptidase S8/S53" evidence="2">
    <location>
        <begin position="867"/>
        <end position="1138"/>
    </location>
</feature>
<evidence type="ECO:0000313" key="4">
    <source>
        <dbReference type="Proteomes" id="UP001642405"/>
    </source>
</evidence>
<dbReference type="InterPro" id="IPR000209">
    <property type="entry name" value="Peptidase_S8/S53_dom"/>
</dbReference>
<dbReference type="EMBL" id="CAWUHB010000009">
    <property type="protein sequence ID" value="CAK7215119.1"/>
    <property type="molecule type" value="Genomic_DNA"/>
</dbReference>